<dbReference type="Proteomes" id="UP001236663">
    <property type="component" value="Unassembled WGS sequence"/>
</dbReference>
<dbReference type="PANTHER" id="PTHR43685">
    <property type="entry name" value="GLYCOSYLTRANSFERASE"/>
    <property type="match status" value="1"/>
</dbReference>
<feature type="domain" description="Glycosyltransferase 2-like" evidence="1">
    <location>
        <begin position="13"/>
        <end position="135"/>
    </location>
</feature>
<proteinExistence type="predicted"/>
<gene>
    <name evidence="2" type="ORF">QWZ15_10675</name>
</gene>
<keyword evidence="2" id="KW-0808">Transferase</keyword>
<dbReference type="RefSeq" id="WP_163386058.1">
    <property type="nucleotide sequence ID" value="NZ_JAUFQS010000009.1"/>
</dbReference>
<evidence type="ECO:0000313" key="2">
    <source>
        <dbReference type="EMBL" id="MDN3688295.1"/>
    </source>
</evidence>
<dbReference type="Gene3D" id="3.90.550.10">
    <property type="entry name" value="Spore Coat Polysaccharide Biosynthesis Protein SpsA, Chain A"/>
    <property type="match status" value="1"/>
</dbReference>
<accession>A0ABT8C702</accession>
<reference evidence="3" key="1">
    <citation type="journal article" date="2019" name="Int. J. Syst. Evol. Microbiol.">
        <title>The Global Catalogue of Microorganisms (GCM) 10K type strain sequencing project: providing services to taxonomists for standard genome sequencing and annotation.</title>
        <authorList>
            <consortium name="The Broad Institute Genomics Platform"/>
            <consortium name="The Broad Institute Genome Sequencing Center for Infectious Disease"/>
            <person name="Wu L."/>
            <person name="Ma J."/>
        </authorList>
    </citation>
    <scope>NUCLEOTIDE SEQUENCE [LARGE SCALE GENOMIC DNA]</scope>
    <source>
        <strain evidence="3">CECT 7706</strain>
    </source>
</reference>
<organism evidence="2 3">
    <name type="scientific">Cyclobacterium jeungdonense</name>
    <dbReference type="NCBI Taxonomy" id="708087"/>
    <lineage>
        <taxon>Bacteria</taxon>
        <taxon>Pseudomonadati</taxon>
        <taxon>Bacteroidota</taxon>
        <taxon>Cytophagia</taxon>
        <taxon>Cytophagales</taxon>
        <taxon>Cyclobacteriaceae</taxon>
        <taxon>Cyclobacterium</taxon>
    </lineage>
</organism>
<dbReference type="EC" id="2.4.-.-" evidence="2"/>
<evidence type="ECO:0000313" key="3">
    <source>
        <dbReference type="Proteomes" id="UP001236663"/>
    </source>
</evidence>
<name>A0ABT8C702_9BACT</name>
<sequence>MNQKEKEKEPLVSVICTCHNQAPYVAAALESVLRQDYSNVALFVIDNGSSDSSQEVIRDWEEKNKNQIEIRYQFHDTPINYCRAFNMALTQVRGDYVVDLAADDFLAPRHLTRAVHRLQETEAKIYFSNVLQLFSDGRARPFYPVDDSGKATVPVLAGNVFAAVVRRYIISSASLVLDAAVLKAAGGYDETLAYEDFDLLVRMARDHAFVYGDFLGVNKRILAGSLSTRQYQSGHSVLLPSTFRVCEKVAALVRTEEEKHALKFRILHETKHSLASANFKMARQFLELYAGNFPRNWKFYLFKVWLLTKWDVSRTYEWWIKKQVL</sequence>
<dbReference type="EMBL" id="JAUFQS010000009">
    <property type="protein sequence ID" value="MDN3688295.1"/>
    <property type="molecule type" value="Genomic_DNA"/>
</dbReference>
<keyword evidence="2" id="KW-0328">Glycosyltransferase</keyword>
<evidence type="ECO:0000259" key="1">
    <source>
        <dbReference type="Pfam" id="PF00535"/>
    </source>
</evidence>
<protein>
    <submittedName>
        <fullName evidence="2">Glycosyltransferase</fullName>
        <ecNumber evidence="2">2.4.-.-</ecNumber>
    </submittedName>
</protein>
<keyword evidence="3" id="KW-1185">Reference proteome</keyword>
<dbReference type="InterPro" id="IPR029044">
    <property type="entry name" value="Nucleotide-diphossugar_trans"/>
</dbReference>
<dbReference type="PANTHER" id="PTHR43685:SF11">
    <property type="entry name" value="GLYCOSYLTRANSFERASE TAGX-RELATED"/>
    <property type="match status" value="1"/>
</dbReference>
<dbReference type="InterPro" id="IPR001173">
    <property type="entry name" value="Glyco_trans_2-like"/>
</dbReference>
<dbReference type="GO" id="GO:0016757">
    <property type="term" value="F:glycosyltransferase activity"/>
    <property type="evidence" value="ECO:0007669"/>
    <property type="project" value="UniProtKB-KW"/>
</dbReference>
<comment type="caution">
    <text evidence="2">The sequence shown here is derived from an EMBL/GenBank/DDBJ whole genome shotgun (WGS) entry which is preliminary data.</text>
</comment>
<dbReference type="InterPro" id="IPR050834">
    <property type="entry name" value="Glycosyltransf_2"/>
</dbReference>
<dbReference type="SUPFAM" id="SSF53448">
    <property type="entry name" value="Nucleotide-diphospho-sugar transferases"/>
    <property type="match status" value="1"/>
</dbReference>
<dbReference type="Pfam" id="PF00535">
    <property type="entry name" value="Glycos_transf_2"/>
    <property type="match status" value="1"/>
</dbReference>